<accession>A0A7K0FYG0</accession>
<organism evidence="2 3">
    <name type="scientific">Pedobacter petrophilus</name>
    <dbReference type="NCBI Taxonomy" id="1908241"/>
    <lineage>
        <taxon>Bacteria</taxon>
        <taxon>Pseudomonadati</taxon>
        <taxon>Bacteroidota</taxon>
        <taxon>Sphingobacteriia</taxon>
        <taxon>Sphingobacteriales</taxon>
        <taxon>Sphingobacteriaceae</taxon>
        <taxon>Pedobacter</taxon>
    </lineage>
</organism>
<name>A0A7K0FYG0_9SPHI</name>
<keyword evidence="1" id="KW-0472">Membrane</keyword>
<evidence type="ECO:0000256" key="1">
    <source>
        <dbReference type="SAM" id="Phobius"/>
    </source>
</evidence>
<evidence type="ECO:0000313" key="3">
    <source>
        <dbReference type="Proteomes" id="UP000487757"/>
    </source>
</evidence>
<evidence type="ECO:0000313" key="2">
    <source>
        <dbReference type="EMBL" id="MRX76555.1"/>
    </source>
</evidence>
<keyword evidence="1" id="KW-0812">Transmembrane</keyword>
<keyword evidence="1" id="KW-1133">Transmembrane helix</keyword>
<dbReference type="EMBL" id="WKKH01000013">
    <property type="protein sequence ID" value="MRX76555.1"/>
    <property type="molecule type" value="Genomic_DNA"/>
</dbReference>
<keyword evidence="3" id="KW-1185">Reference proteome</keyword>
<feature type="transmembrane region" description="Helical" evidence="1">
    <location>
        <begin position="61"/>
        <end position="82"/>
    </location>
</feature>
<comment type="caution">
    <text evidence="2">The sequence shown here is derived from an EMBL/GenBank/DDBJ whole genome shotgun (WGS) entry which is preliminary data.</text>
</comment>
<proteinExistence type="predicted"/>
<dbReference type="Proteomes" id="UP000487757">
    <property type="component" value="Unassembled WGS sequence"/>
</dbReference>
<sequence>MRLALKLIFYTMIAFVLLVVISALIDSTSLGFPFWFYKDACSISVNPETGETFGVTSATDWLNLGLDIVVAFIIAYAFLFLLNRKKFKIIAQKI</sequence>
<reference evidence="2 3" key="1">
    <citation type="submission" date="2019-11" db="EMBL/GenBank/DDBJ databases">
        <title>Pedobacter petrophilus genome.</title>
        <authorList>
            <person name="Feldbauer M.J."/>
            <person name="Newman J.D."/>
        </authorList>
    </citation>
    <scope>NUCLEOTIDE SEQUENCE [LARGE SCALE GENOMIC DNA]</scope>
    <source>
        <strain evidence="2 3">LMG 29686</strain>
    </source>
</reference>
<gene>
    <name evidence="2" type="ORF">GJU39_10670</name>
</gene>
<protein>
    <submittedName>
        <fullName evidence="2">Uncharacterized protein</fullName>
    </submittedName>
</protein>
<dbReference type="AlphaFoldDB" id="A0A7K0FYG0"/>
<feature type="transmembrane region" description="Helical" evidence="1">
    <location>
        <begin position="7"/>
        <end position="25"/>
    </location>
</feature>
<dbReference type="RefSeq" id="WP_154280793.1">
    <property type="nucleotide sequence ID" value="NZ_WKKH01000013.1"/>
</dbReference>
<dbReference type="OrthoDB" id="9908122at2"/>